<evidence type="ECO:0000256" key="4">
    <source>
        <dbReference type="ARBA" id="ARBA00022475"/>
    </source>
</evidence>
<keyword evidence="5 8" id="KW-0812">Transmembrane</keyword>
<evidence type="ECO:0000256" key="6">
    <source>
        <dbReference type="ARBA" id="ARBA00022989"/>
    </source>
</evidence>
<feature type="transmembrane region" description="Helical" evidence="8">
    <location>
        <begin position="29"/>
        <end position="48"/>
    </location>
</feature>
<organism evidence="9 10">
    <name type="scientific">Dysosmobacter welbionis</name>
    <dbReference type="NCBI Taxonomy" id="2093857"/>
    <lineage>
        <taxon>Bacteria</taxon>
        <taxon>Bacillati</taxon>
        <taxon>Bacillota</taxon>
        <taxon>Clostridia</taxon>
        <taxon>Eubacteriales</taxon>
        <taxon>Oscillospiraceae</taxon>
        <taxon>Dysosmobacter</taxon>
    </lineage>
</organism>
<keyword evidence="6 8" id="KW-1133">Transmembrane helix</keyword>
<evidence type="ECO:0000256" key="3">
    <source>
        <dbReference type="ARBA" id="ARBA00022448"/>
    </source>
</evidence>
<keyword evidence="10" id="KW-1185">Reference proteome</keyword>
<dbReference type="Gene3D" id="1.20.1530.20">
    <property type="match status" value="1"/>
</dbReference>
<keyword evidence="7 8" id="KW-0472">Membrane</keyword>
<dbReference type="AlphaFoldDB" id="A0A856HY28"/>
<comment type="subcellular location">
    <subcellularLocation>
        <location evidence="1">Cell membrane</location>
        <topology evidence="1">Multi-pass membrane protein</topology>
    </subcellularLocation>
</comment>
<sequence>MLNNFDAVLNTAGEKEPILLENLLFSLNMSLPLFIVMGLGCILTHKGFFTENYIAHTTNLVYYVLLPGKMFLDIATSDLSTAFDIRYVAVATGGVVLQFALAWAAGWLLCPDRSKQSAFSHAAYRGNFVYLGTALLRNIYGVSHVPSATLILALVIPLYNIQGVVLMTVKERQGRFRLSTVLLNVLKNPMILAVLAAIPFAYFKIQLPFVVSESLGYFQAATNTMALLVVGGSIRLSALKNDLPLLMRLCGVKLLLMPAIWAAMGIAAGLPAEQLVTLIIVGAMPAAVNVYIITDKMGGDGALACSAVVVTHLMSLFTMTAIIFAMRTARLI</sequence>
<dbReference type="EMBL" id="CP034413">
    <property type="protein sequence ID" value="QCI58591.3"/>
    <property type="molecule type" value="Genomic_DNA"/>
</dbReference>
<feature type="transmembrane region" description="Helical" evidence="8">
    <location>
        <begin position="246"/>
        <end position="269"/>
    </location>
</feature>
<feature type="transmembrane region" description="Helical" evidence="8">
    <location>
        <begin position="275"/>
        <end position="294"/>
    </location>
</feature>
<dbReference type="InterPro" id="IPR038770">
    <property type="entry name" value="Na+/solute_symporter_sf"/>
</dbReference>
<dbReference type="Pfam" id="PF03547">
    <property type="entry name" value="Mem_trans"/>
    <property type="match status" value="1"/>
</dbReference>
<dbReference type="KEGG" id="obj:EIO64_04600"/>
<comment type="similarity">
    <text evidence="2">Belongs to the auxin efflux carrier (TC 2.A.69) family.</text>
</comment>
<gene>
    <name evidence="9" type="ORF">EIO64_04600</name>
</gene>
<feature type="transmembrane region" description="Helical" evidence="8">
    <location>
        <begin position="301"/>
        <end position="326"/>
    </location>
</feature>
<accession>A0A856HY28</accession>
<feature type="transmembrane region" description="Helical" evidence="8">
    <location>
        <begin position="85"/>
        <end position="110"/>
    </location>
</feature>
<evidence type="ECO:0000313" key="9">
    <source>
        <dbReference type="EMBL" id="QCI58591.3"/>
    </source>
</evidence>
<feature type="transmembrane region" description="Helical" evidence="8">
    <location>
        <begin position="148"/>
        <end position="169"/>
    </location>
</feature>
<dbReference type="PANTHER" id="PTHR36838">
    <property type="entry name" value="AUXIN EFFLUX CARRIER FAMILY PROTEIN"/>
    <property type="match status" value="1"/>
</dbReference>
<dbReference type="GO" id="GO:0055085">
    <property type="term" value="P:transmembrane transport"/>
    <property type="evidence" value="ECO:0007669"/>
    <property type="project" value="InterPro"/>
</dbReference>
<protein>
    <submittedName>
        <fullName evidence="9">AEC family transporter</fullName>
    </submittedName>
</protein>
<evidence type="ECO:0000256" key="1">
    <source>
        <dbReference type="ARBA" id="ARBA00004651"/>
    </source>
</evidence>
<dbReference type="PANTHER" id="PTHR36838:SF4">
    <property type="entry name" value="AUXIN EFFLUX CARRIER FAMILY PROTEIN"/>
    <property type="match status" value="1"/>
</dbReference>
<evidence type="ECO:0000256" key="7">
    <source>
        <dbReference type="ARBA" id="ARBA00023136"/>
    </source>
</evidence>
<evidence type="ECO:0000256" key="8">
    <source>
        <dbReference type="SAM" id="Phobius"/>
    </source>
</evidence>
<evidence type="ECO:0000313" key="10">
    <source>
        <dbReference type="Proteomes" id="UP000298642"/>
    </source>
</evidence>
<proteinExistence type="inferred from homology"/>
<name>A0A856HY28_9FIRM</name>
<reference evidence="10" key="1">
    <citation type="submission" date="2018-12" db="EMBL/GenBank/DDBJ databases">
        <title>Dusodibacter welbiota gen. nov., sp. nov., isolated from human faeces and emended description of the Oscillibacter genus.</title>
        <authorList>
            <person name="Le Roy T."/>
            <person name="Van der Smissen P."/>
            <person name="Delzenne N."/>
            <person name="Muccioli G."/>
            <person name="Collet J.F."/>
            <person name="Cani P.D."/>
        </authorList>
    </citation>
    <scope>NUCLEOTIDE SEQUENCE [LARGE SCALE GENOMIC DNA]</scope>
    <source>
        <strain evidence="10">J115</strain>
    </source>
</reference>
<keyword evidence="3" id="KW-0813">Transport</keyword>
<evidence type="ECO:0000256" key="5">
    <source>
        <dbReference type="ARBA" id="ARBA00022692"/>
    </source>
</evidence>
<dbReference type="RefSeq" id="WP_207754067.1">
    <property type="nucleotide sequence ID" value="NZ_CP034413.3"/>
</dbReference>
<dbReference type="Proteomes" id="UP000298642">
    <property type="component" value="Chromosome"/>
</dbReference>
<dbReference type="InterPro" id="IPR004776">
    <property type="entry name" value="Mem_transp_PIN-like"/>
</dbReference>
<dbReference type="GO" id="GO:0005886">
    <property type="term" value="C:plasma membrane"/>
    <property type="evidence" value="ECO:0007669"/>
    <property type="project" value="UniProtKB-SubCell"/>
</dbReference>
<evidence type="ECO:0000256" key="2">
    <source>
        <dbReference type="ARBA" id="ARBA00010145"/>
    </source>
</evidence>
<feature type="transmembrane region" description="Helical" evidence="8">
    <location>
        <begin position="215"/>
        <end position="234"/>
    </location>
</feature>
<feature type="transmembrane region" description="Helical" evidence="8">
    <location>
        <begin position="181"/>
        <end position="203"/>
    </location>
</feature>
<keyword evidence="4" id="KW-1003">Cell membrane</keyword>